<dbReference type="Gene3D" id="2.60.120.200">
    <property type="match status" value="1"/>
</dbReference>
<evidence type="ECO:0000313" key="7">
    <source>
        <dbReference type="Proteomes" id="UP000651977"/>
    </source>
</evidence>
<comment type="caution">
    <text evidence="6">The sequence shown here is derived from an EMBL/GenBank/DDBJ whole genome shotgun (WGS) entry which is preliminary data.</text>
</comment>
<protein>
    <submittedName>
        <fullName evidence="6">Beta-xylosidase</fullName>
    </submittedName>
</protein>
<dbReference type="Proteomes" id="UP000651977">
    <property type="component" value="Unassembled WGS sequence"/>
</dbReference>
<gene>
    <name evidence="6" type="primary">xynB</name>
    <name evidence="6" type="ORF">GCM10007414_12790</name>
</gene>
<reference evidence="7" key="1">
    <citation type="journal article" date="2019" name="Int. J. Syst. Evol. Microbiol.">
        <title>The Global Catalogue of Microorganisms (GCM) 10K type strain sequencing project: providing services to taxonomists for standard genome sequencing and annotation.</title>
        <authorList>
            <consortium name="The Broad Institute Genomics Platform"/>
            <consortium name="The Broad Institute Genome Sequencing Center for Infectious Disease"/>
            <person name="Wu L."/>
            <person name="Ma J."/>
        </authorList>
    </citation>
    <scope>NUCLEOTIDE SEQUENCE [LARGE SCALE GENOMIC DNA]</scope>
    <source>
        <strain evidence="7">CGMCC 1.10131</strain>
    </source>
</reference>
<dbReference type="EMBL" id="BMDY01000006">
    <property type="protein sequence ID" value="GGB01065.1"/>
    <property type="molecule type" value="Genomic_DNA"/>
</dbReference>
<evidence type="ECO:0000256" key="3">
    <source>
        <dbReference type="ARBA" id="ARBA00023295"/>
    </source>
</evidence>
<organism evidence="6 7">
    <name type="scientific">Agarivorans gilvus</name>
    <dbReference type="NCBI Taxonomy" id="680279"/>
    <lineage>
        <taxon>Bacteria</taxon>
        <taxon>Pseudomonadati</taxon>
        <taxon>Pseudomonadota</taxon>
        <taxon>Gammaproteobacteria</taxon>
        <taxon>Alteromonadales</taxon>
        <taxon>Alteromonadaceae</taxon>
        <taxon>Agarivorans</taxon>
    </lineage>
</organism>
<feature type="domain" description="Beta-xylosidase C-terminal Concanavalin A-like" evidence="5">
    <location>
        <begin position="334"/>
        <end position="533"/>
    </location>
</feature>
<dbReference type="RefSeq" id="WP_055734837.1">
    <property type="nucleotide sequence ID" value="NZ_BMDY01000006.1"/>
</dbReference>
<dbReference type="CDD" id="cd09000">
    <property type="entry name" value="GH43_SXA-like"/>
    <property type="match status" value="1"/>
</dbReference>
<evidence type="ECO:0000256" key="1">
    <source>
        <dbReference type="ARBA" id="ARBA00009865"/>
    </source>
</evidence>
<dbReference type="Pfam" id="PF17851">
    <property type="entry name" value="GH43_C2"/>
    <property type="match status" value="1"/>
</dbReference>
<dbReference type="PANTHER" id="PTHR42812:SF12">
    <property type="entry name" value="BETA-XYLOSIDASE-RELATED"/>
    <property type="match status" value="1"/>
</dbReference>
<dbReference type="InterPro" id="IPR006710">
    <property type="entry name" value="Glyco_hydro_43"/>
</dbReference>
<dbReference type="PANTHER" id="PTHR42812">
    <property type="entry name" value="BETA-XYLOSIDASE"/>
    <property type="match status" value="1"/>
</dbReference>
<sequence length="536" mass="61117">MKTITNPILCGFRPDPSIVRVGDDYYIATSTFEWFPGIMLHHSKDLQNWRIIGHVLNTQEHLDMRGMDNSEGVYAPTLSYADGKFWCCFANVHSCRGGTWMSTPAYVTCAEQITGPWSKPVSIGNYGFDPSLFHDDDGRKYMVNMVWDGRKNKDFFGGILAQEFDAEAGQLVGQPKIIFEGTELGCTEGPQIMKKDGWYYLITAEGGTSYEHAVTVCRSKNVWGPYQVHPENPLLSSNHQQQAELQRAGHGFLVETQQGEWFLSHLCGRPIFNPEQEQAQIKQTHGRCILGRETALQNIEWRDDWPWVVGGRVPQLTIKAPQLPIHVWPQSAPRDDFKETTLDVKYQSLTEPFDESWISLSQRPGYLRLAGRDYLYSRYHQSMLAQRITHFDCATETAVEFAAQSPRQMAGLVAYYARNGHYFLKKTVNDQGQAVLQVVGHINDEYLEFSQEQVINDAQAVYMRLQLNSHWYQFSYSLDGQNWLKIGPPLNATHLSDEGSGEIFRFTGSLVGLYACDLTGQQLAADFEYFEYQNFK</sequence>
<keyword evidence="3 4" id="KW-0326">Glycosidase</keyword>
<evidence type="ECO:0000256" key="2">
    <source>
        <dbReference type="ARBA" id="ARBA00022801"/>
    </source>
</evidence>
<dbReference type="InterPro" id="IPR023296">
    <property type="entry name" value="Glyco_hydro_beta-prop_sf"/>
</dbReference>
<evidence type="ECO:0000259" key="5">
    <source>
        <dbReference type="Pfam" id="PF17851"/>
    </source>
</evidence>
<dbReference type="SUPFAM" id="SSF75005">
    <property type="entry name" value="Arabinanase/levansucrase/invertase"/>
    <property type="match status" value="1"/>
</dbReference>
<dbReference type="SUPFAM" id="SSF49899">
    <property type="entry name" value="Concanavalin A-like lectins/glucanases"/>
    <property type="match status" value="1"/>
</dbReference>
<accession>A0ABQ1HZX8</accession>
<name>A0ABQ1HZX8_9ALTE</name>
<evidence type="ECO:0000256" key="4">
    <source>
        <dbReference type="RuleBase" id="RU361187"/>
    </source>
</evidence>
<comment type="similarity">
    <text evidence="1 4">Belongs to the glycosyl hydrolase 43 family.</text>
</comment>
<dbReference type="Gene3D" id="2.115.10.20">
    <property type="entry name" value="Glycosyl hydrolase domain, family 43"/>
    <property type="match status" value="1"/>
</dbReference>
<dbReference type="Pfam" id="PF04616">
    <property type="entry name" value="Glyco_hydro_43"/>
    <property type="match status" value="1"/>
</dbReference>
<keyword evidence="2 4" id="KW-0378">Hydrolase</keyword>
<dbReference type="InterPro" id="IPR013320">
    <property type="entry name" value="ConA-like_dom_sf"/>
</dbReference>
<dbReference type="InterPro" id="IPR051795">
    <property type="entry name" value="Glycosyl_Hydrlase_43"/>
</dbReference>
<proteinExistence type="inferred from homology"/>
<evidence type="ECO:0000313" key="6">
    <source>
        <dbReference type="EMBL" id="GGB01065.1"/>
    </source>
</evidence>
<keyword evidence="7" id="KW-1185">Reference proteome</keyword>
<dbReference type="InterPro" id="IPR041542">
    <property type="entry name" value="GH43_C2"/>
</dbReference>